<reference evidence="12 13" key="1">
    <citation type="submission" date="2015-04" db="EMBL/GenBank/DDBJ databases">
        <title>The draft genome sequence of Roseovarius sp.R12b.</title>
        <authorList>
            <person name="Li G."/>
            <person name="Lai Q."/>
            <person name="Shao Z."/>
            <person name="Yan P."/>
        </authorList>
    </citation>
    <scope>NUCLEOTIDE SEQUENCE [LARGE SCALE GENOMIC DNA]</scope>
    <source>
        <strain evidence="12 13">R12B</strain>
    </source>
</reference>
<keyword evidence="4 9" id="KW-0489">Methyltransferase</keyword>
<comment type="caution">
    <text evidence="12">The sequence shown here is derived from an EMBL/GenBank/DDBJ whole genome shotgun (WGS) entry which is preliminary data.</text>
</comment>
<dbReference type="InterPro" id="IPR008332">
    <property type="entry name" value="MethylG_MeTrfase_N"/>
</dbReference>
<dbReference type="HAMAP" id="MF_00772">
    <property type="entry name" value="OGT"/>
    <property type="match status" value="1"/>
</dbReference>
<dbReference type="Pfam" id="PF02870">
    <property type="entry name" value="Methyltransf_1N"/>
    <property type="match status" value="1"/>
</dbReference>
<protein>
    <recommendedName>
        <fullName evidence="9">Methylated-DNA--protein-cysteine methyltransferase</fullName>
        <ecNumber evidence="9">2.1.1.63</ecNumber>
    </recommendedName>
    <alternativeName>
        <fullName evidence="9">6-O-methylguanine-DNA methyltransferase</fullName>
        <shortName evidence="9">MGMT</shortName>
    </alternativeName>
    <alternativeName>
        <fullName evidence="9">O-6-methylguanine-DNA-alkyltransferase</fullName>
    </alternativeName>
</protein>
<dbReference type="SUPFAM" id="SSF53155">
    <property type="entry name" value="Methylated DNA-protein cysteine methyltransferase domain"/>
    <property type="match status" value="1"/>
</dbReference>
<keyword evidence="6 9" id="KW-0227">DNA damage</keyword>
<keyword evidence="3 9" id="KW-0963">Cytoplasm</keyword>
<dbReference type="Gene3D" id="1.10.10.10">
    <property type="entry name" value="Winged helix-like DNA-binding domain superfamily/Winged helix DNA-binding domain"/>
    <property type="match status" value="1"/>
</dbReference>
<dbReference type="InterPro" id="IPR036217">
    <property type="entry name" value="MethylDNA_cys_MeTrfase_DNAb"/>
</dbReference>
<dbReference type="Pfam" id="PF01035">
    <property type="entry name" value="DNA_binding_1"/>
    <property type="match status" value="1"/>
</dbReference>
<dbReference type="GO" id="GO:0003908">
    <property type="term" value="F:methylated-DNA-[protein]-cysteine S-methyltransferase activity"/>
    <property type="evidence" value="ECO:0007669"/>
    <property type="project" value="UniProtKB-UniRule"/>
</dbReference>
<comment type="similarity">
    <text evidence="2 9">Belongs to the MGMT family.</text>
</comment>
<evidence type="ECO:0000259" key="11">
    <source>
        <dbReference type="Pfam" id="PF02870"/>
    </source>
</evidence>
<evidence type="ECO:0000256" key="3">
    <source>
        <dbReference type="ARBA" id="ARBA00022490"/>
    </source>
</evidence>
<comment type="catalytic activity">
    <reaction evidence="1 9">
        <text>a 4-O-methyl-thymidine in DNA + L-cysteinyl-[protein] = a thymidine in DNA + S-methyl-L-cysteinyl-[protein]</text>
        <dbReference type="Rhea" id="RHEA:53428"/>
        <dbReference type="Rhea" id="RHEA-COMP:10131"/>
        <dbReference type="Rhea" id="RHEA-COMP:10132"/>
        <dbReference type="Rhea" id="RHEA-COMP:13555"/>
        <dbReference type="Rhea" id="RHEA-COMP:13556"/>
        <dbReference type="ChEBI" id="CHEBI:29950"/>
        <dbReference type="ChEBI" id="CHEBI:82612"/>
        <dbReference type="ChEBI" id="CHEBI:137386"/>
        <dbReference type="ChEBI" id="CHEBI:137387"/>
        <dbReference type="EC" id="2.1.1.63"/>
    </reaction>
</comment>
<dbReference type="SUPFAM" id="SSF46767">
    <property type="entry name" value="Methylated DNA-protein cysteine methyltransferase, C-terminal domain"/>
    <property type="match status" value="1"/>
</dbReference>
<evidence type="ECO:0000256" key="4">
    <source>
        <dbReference type="ARBA" id="ARBA00022603"/>
    </source>
</evidence>
<dbReference type="PATRIC" id="fig|1641875.4.peg.4102"/>
<keyword evidence="13" id="KW-1185">Reference proteome</keyword>
<dbReference type="InterPro" id="IPR023546">
    <property type="entry name" value="MGMT"/>
</dbReference>
<evidence type="ECO:0000313" key="12">
    <source>
        <dbReference type="EMBL" id="KRS13175.1"/>
    </source>
</evidence>
<dbReference type="AlphaFoldDB" id="A0A0T5NW49"/>
<evidence type="ECO:0000256" key="6">
    <source>
        <dbReference type="ARBA" id="ARBA00022763"/>
    </source>
</evidence>
<gene>
    <name evidence="12" type="ORF">XM53_08505</name>
</gene>
<dbReference type="PANTHER" id="PTHR10815">
    <property type="entry name" value="METHYLATED-DNA--PROTEIN-CYSTEINE METHYLTRANSFERASE"/>
    <property type="match status" value="1"/>
</dbReference>
<evidence type="ECO:0000256" key="9">
    <source>
        <dbReference type="HAMAP-Rule" id="MF_00772"/>
    </source>
</evidence>
<dbReference type="PANTHER" id="PTHR10815:SF13">
    <property type="entry name" value="METHYLATED-DNA--PROTEIN-CYSTEINE METHYLTRANSFERASE"/>
    <property type="match status" value="1"/>
</dbReference>
<evidence type="ECO:0000313" key="13">
    <source>
        <dbReference type="Proteomes" id="UP000051295"/>
    </source>
</evidence>
<evidence type="ECO:0000259" key="10">
    <source>
        <dbReference type="Pfam" id="PF01035"/>
    </source>
</evidence>
<evidence type="ECO:0000256" key="7">
    <source>
        <dbReference type="ARBA" id="ARBA00023204"/>
    </source>
</evidence>
<keyword evidence="5 9" id="KW-0808">Transferase</keyword>
<dbReference type="GO" id="GO:0005737">
    <property type="term" value="C:cytoplasm"/>
    <property type="evidence" value="ECO:0007669"/>
    <property type="project" value="UniProtKB-SubCell"/>
</dbReference>
<comment type="function">
    <text evidence="9">Involved in the cellular defense against the biological effects of O6-methylguanine (O6-MeG) and O4-methylthymine (O4-MeT) in DNA. Repairs the methylated nucleobase in DNA by stoichiometrically transferring the methyl group to a cysteine residue in the enzyme. This is a suicide reaction: the enzyme is irreversibly inactivated.</text>
</comment>
<comment type="subcellular location">
    <subcellularLocation>
        <location evidence="9">Cytoplasm</location>
    </subcellularLocation>
</comment>
<organism evidence="12 13">
    <name type="scientific">Roseovarius atlanticus</name>
    <dbReference type="NCBI Taxonomy" id="1641875"/>
    <lineage>
        <taxon>Bacteria</taxon>
        <taxon>Pseudomonadati</taxon>
        <taxon>Pseudomonadota</taxon>
        <taxon>Alphaproteobacteria</taxon>
        <taxon>Rhodobacterales</taxon>
        <taxon>Roseobacteraceae</taxon>
        <taxon>Roseovarius</taxon>
    </lineage>
</organism>
<keyword evidence="7 9" id="KW-0234">DNA repair</keyword>
<evidence type="ECO:0000256" key="1">
    <source>
        <dbReference type="ARBA" id="ARBA00001286"/>
    </source>
</evidence>
<evidence type="ECO:0000256" key="2">
    <source>
        <dbReference type="ARBA" id="ARBA00008711"/>
    </source>
</evidence>
<dbReference type="FunFam" id="1.10.10.10:FF:000214">
    <property type="entry name" value="Methylated-DNA--protein-cysteine methyltransferase"/>
    <property type="match status" value="1"/>
</dbReference>
<dbReference type="EC" id="2.1.1.63" evidence="9"/>
<dbReference type="GO" id="GO:0006307">
    <property type="term" value="P:DNA alkylation repair"/>
    <property type="evidence" value="ECO:0007669"/>
    <property type="project" value="UniProtKB-UniRule"/>
</dbReference>
<name>A0A0T5NW49_9RHOB</name>
<evidence type="ECO:0000256" key="5">
    <source>
        <dbReference type="ARBA" id="ARBA00022679"/>
    </source>
</evidence>
<dbReference type="PROSITE" id="PS00374">
    <property type="entry name" value="MGMT"/>
    <property type="match status" value="1"/>
</dbReference>
<feature type="domain" description="Methylated-DNA-[protein]-cysteine S-methyltransferase DNA binding" evidence="10">
    <location>
        <begin position="62"/>
        <end position="141"/>
    </location>
</feature>
<dbReference type="GO" id="GO:0032259">
    <property type="term" value="P:methylation"/>
    <property type="evidence" value="ECO:0007669"/>
    <property type="project" value="UniProtKB-KW"/>
</dbReference>
<accession>A0A0T5NW49</accession>
<dbReference type="InterPro" id="IPR036388">
    <property type="entry name" value="WH-like_DNA-bd_sf"/>
</dbReference>
<proteinExistence type="inferred from homology"/>
<comment type="miscellaneous">
    <text evidence="9">This enzyme catalyzes only one turnover and therefore is not strictly catalytic. According to one definition, an enzyme is a biocatalyst that acts repeatedly and over many reaction cycles.</text>
</comment>
<dbReference type="InterPro" id="IPR001497">
    <property type="entry name" value="MethylDNA_cys_MeTrfase_AS"/>
</dbReference>
<feature type="active site" description="Nucleophile; methyl group acceptor" evidence="9">
    <location>
        <position position="111"/>
    </location>
</feature>
<comment type="catalytic activity">
    <reaction evidence="8 9">
        <text>a 6-O-methyl-2'-deoxyguanosine in DNA + L-cysteinyl-[protein] = S-methyl-L-cysteinyl-[protein] + a 2'-deoxyguanosine in DNA</text>
        <dbReference type="Rhea" id="RHEA:24000"/>
        <dbReference type="Rhea" id="RHEA-COMP:10131"/>
        <dbReference type="Rhea" id="RHEA-COMP:10132"/>
        <dbReference type="Rhea" id="RHEA-COMP:11367"/>
        <dbReference type="Rhea" id="RHEA-COMP:11368"/>
        <dbReference type="ChEBI" id="CHEBI:29950"/>
        <dbReference type="ChEBI" id="CHEBI:82612"/>
        <dbReference type="ChEBI" id="CHEBI:85445"/>
        <dbReference type="ChEBI" id="CHEBI:85448"/>
        <dbReference type="EC" id="2.1.1.63"/>
    </reaction>
</comment>
<feature type="domain" description="Methylguanine DNA methyltransferase ribonuclease-like" evidence="11">
    <location>
        <begin position="1"/>
        <end position="58"/>
    </location>
</feature>
<dbReference type="EMBL" id="LAXJ01000007">
    <property type="protein sequence ID" value="KRS13175.1"/>
    <property type="molecule type" value="Genomic_DNA"/>
</dbReference>
<dbReference type="InterPro" id="IPR014048">
    <property type="entry name" value="MethylDNA_cys_MeTrfase_DNA-bd"/>
</dbReference>
<dbReference type="Proteomes" id="UP000051295">
    <property type="component" value="Unassembled WGS sequence"/>
</dbReference>
<dbReference type="CDD" id="cd06445">
    <property type="entry name" value="ATase"/>
    <property type="match status" value="1"/>
</dbReference>
<sequence length="146" mass="15017">MESPVGPLRVTSDGTSIVGLSWGRAGAEEARPELEDACAQLTAYFEGRLQAFDLPLAPEGSEFQREVCAAMLAIPWGETREYGDIAKALGVPAQAVGGACGGNSIPVIIPCHRVLGAAGLGGYSGAGGIETKVWLLRHEGAAGLLI</sequence>
<dbReference type="OrthoDB" id="9802228at2"/>
<dbReference type="InterPro" id="IPR036631">
    <property type="entry name" value="MGMT_N_sf"/>
</dbReference>
<dbReference type="NCBIfam" id="TIGR00589">
    <property type="entry name" value="ogt"/>
    <property type="match status" value="1"/>
</dbReference>
<dbReference type="STRING" id="1641875.XM53_08505"/>
<evidence type="ECO:0000256" key="8">
    <source>
        <dbReference type="ARBA" id="ARBA00049348"/>
    </source>
</evidence>
<dbReference type="Gene3D" id="3.30.160.70">
    <property type="entry name" value="Methylated DNA-protein cysteine methyltransferase domain"/>
    <property type="match status" value="1"/>
</dbReference>